<dbReference type="SUPFAM" id="SSF55785">
    <property type="entry name" value="PYP-like sensor domain (PAS domain)"/>
    <property type="match status" value="4"/>
</dbReference>
<feature type="domain" description="Histidine kinase" evidence="15">
    <location>
        <begin position="903"/>
        <end position="1123"/>
    </location>
</feature>
<dbReference type="InterPro" id="IPR013656">
    <property type="entry name" value="PAS_4"/>
</dbReference>
<dbReference type="Pfam" id="PF13426">
    <property type="entry name" value="PAS_9"/>
    <property type="match status" value="1"/>
</dbReference>
<evidence type="ECO:0000313" key="19">
    <source>
        <dbReference type="Proteomes" id="UP000555728"/>
    </source>
</evidence>
<reference evidence="18 19" key="1">
    <citation type="submission" date="2020-08" db="EMBL/GenBank/DDBJ databases">
        <title>Genome sequencing of Purple Non-Sulfur Bacteria from various extreme environments.</title>
        <authorList>
            <person name="Mayer M."/>
        </authorList>
    </citation>
    <scope>NUCLEOTIDE SEQUENCE [LARGE SCALE GENOMIC DNA]</scope>
    <source>
        <strain evidence="18 19">JA135</strain>
    </source>
</reference>
<evidence type="ECO:0000259" key="16">
    <source>
        <dbReference type="PROSITE" id="PS50112"/>
    </source>
</evidence>
<evidence type="ECO:0000256" key="9">
    <source>
        <dbReference type="ARBA" id="ARBA00022777"/>
    </source>
</evidence>
<dbReference type="InterPro" id="IPR000700">
    <property type="entry name" value="PAS-assoc_C"/>
</dbReference>
<protein>
    <recommendedName>
        <fullName evidence="3">histidine kinase</fullName>
        <ecNumber evidence="3">2.7.13.3</ecNumber>
    </recommendedName>
</protein>
<keyword evidence="12" id="KW-0902">Two-component regulatory system</keyword>
<dbReference type="Gene3D" id="2.10.70.100">
    <property type="match status" value="1"/>
</dbReference>
<dbReference type="Pfam" id="PF08448">
    <property type="entry name" value="PAS_4"/>
    <property type="match status" value="2"/>
</dbReference>
<dbReference type="GO" id="GO:0009927">
    <property type="term" value="F:histidine phosphotransfer kinase activity"/>
    <property type="evidence" value="ECO:0007669"/>
    <property type="project" value="TreeGrafter"/>
</dbReference>
<feature type="region of interest" description="Disordered" evidence="13">
    <location>
        <begin position="1"/>
        <end position="29"/>
    </location>
</feature>
<dbReference type="RefSeq" id="WP_221237120.1">
    <property type="nucleotide sequence ID" value="NZ_JACIGI010000018.1"/>
</dbReference>
<dbReference type="PRINTS" id="PR00344">
    <property type="entry name" value="BCTRLSENSOR"/>
</dbReference>
<dbReference type="NCBIfam" id="TIGR00229">
    <property type="entry name" value="sensory_box"/>
    <property type="match status" value="4"/>
</dbReference>
<dbReference type="Gene3D" id="3.30.565.10">
    <property type="entry name" value="Histidine kinase-like ATPase, C-terminal domain"/>
    <property type="match status" value="1"/>
</dbReference>
<keyword evidence="9" id="KW-0418">Kinase</keyword>
<keyword evidence="4" id="KW-1003">Cell membrane</keyword>
<comment type="subcellular location">
    <subcellularLocation>
        <location evidence="2">Cell membrane</location>
        <topology evidence="2">Multi-pass membrane protein</topology>
    </subcellularLocation>
</comment>
<dbReference type="PANTHER" id="PTHR43047">
    <property type="entry name" value="TWO-COMPONENT HISTIDINE PROTEIN KINASE"/>
    <property type="match status" value="1"/>
</dbReference>
<dbReference type="PROSITE" id="PS50113">
    <property type="entry name" value="PAC"/>
    <property type="match status" value="4"/>
</dbReference>
<keyword evidence="19" id="KW-1185">Reference proteome</keyword>
<dbReference type="InterPro" id="IPR003594">
    <property type="entry name" value="HATPase_dom"/>
</dbReference>
<evidence type="ECO:0000256" key="10">
    <source>
        <dbReference type="ARBA" id="ARBA00022840"/>
    </source>
</evidence>
<dbReference type="SUPFAM" id="SSF55874">
    <property type="entry name" value="ATPase domain of HSP90 chaperone/DNA topoisomerase II/histidine kinase"/>
    <property type="match status" value="1"/>
</dbReference>
<dbReference type="InterPro" id="IPR036890">
    <property type="entry name" value="HATPase_C_sf"/>
</dbReference>
<dbReference type="InterPro" id="IPR029150">
    <property type="entry name" value="dCache_3"/>
</dbReference>
<dbReference type="GO" id="GO:0005886">
    <property type="term" value="C:plasma membrane"/>
    <property type="evidence" value="ECO:0007669"/>
    <property type="project" value="UniProtKB-SubCell"/>
</dbReference>
<evidence type="ECO:0000256" key="5">
    <source>
        <dbReference type="ARBA" id="ARBA00022553"/>
    </source>
</evidence>
<dbReference type="SMART" id="SM00091">
    <property type="entry name" value="PAS"/>
    <property type="match status" value="4"/>
</dbReference>
<dbReference type="EMBL" id="JACIGI010000018">
    <property type="protein sequence ID" value="MBB4286624.1"/>
    <property type="molecule type" value="Genomic_DNA"/>
</dbReference>
<keyword evidence="10" id="KW-0067">ATP-binding</keyword>
<proteinExistence type="predicted"/>
<dbReference type="InterPro" id="IPR029151">
    <property type="entry name" value="Sensor-like_sf"/>
</dbReference>
<evidence type="ECO:0000256" key="1">
    <source>
        <dbReference type="ARBA" id="ARBA00000085"/>
    </source>
</evidence>
<name>A0A7W6S0G5_9PROT</name>
<evidence type="ECO:0000256" key="12">
    <source>
        <dbReference type="ARBA" id="ARBA00023012"/>
    </source>
</evidence>
<dbReference type="CDD" id="cd00082">
    <property type="entry name" value="HisKA"/>
    <property type="match status" value="1"/>
</dbReference>
<keyword evidence="11 14" id="KW-1133">Transmembrane helix</keyword>
<dbReference type="Pfam" id="PF02518">
    <property type="entry name" value="HATPase_c"/>
    <property type="match status" value="1"/>
</dbReference>
<dbReference type="EC" id="2.7.13.3" evidence="3"/>
<dbReference type="SMART" id="SM00387">
    <property type="entry name" value="HATPase_c"/>
    <property type="match status" value="1"/>
</dbReference>
<dbReference type="PROSITE" id="PS50109">
    <property type="entry name" value="HIS_KIN"/>
    <property type="match status" value="1"/>
</dbReference>
<feature type="transmembrane region" description="Helical" evidence="14">
    <location>
        <begin position="332"/>
        <end position="356"/>
    </location>
</feature>
<evidence type="ECO:0000256" key="11">
    <source>
        <dbReference type="ARBA" id="ARBA00022989"/>
    </source>
</evidence>
<feature type="domain" description="PAS" evidence="16">
    <location>
        <begin position="373"/>
        <end position="418"/>
    </location>
</feature>
<comment type="catalytic activity">
    <reaction evidence="1">
        <text>ATP + protein L-histidine = ADP + protein N-phospho-L-histidine.</text>
        <dbReference type="EC" id="2.7.13.3"/>
    </reaction>
</comment>
<gene>
    <name evidence="18" type="ORF">GGD88_002358</name>
</gene>
<keyword evidence="7 14" id="KW-0812">Transmembrane</keyword>
<evidence type="ECO:0000256" key="14">
    <source>
        <dbReference type="SAM" id="Phobius"/>
    </source>
</evidence>
<dbReference type="SMART" id="SM00388">
    <property type="entry name" value="HisKA"/>
    <property type="match status" value="1"/>
</dbReference>
<dbReference type="InterPro" id="IPR035965">
    <property type="entry name" value="PAS-like_dom_sf"/>
</dbReference>
<dbReference type="SUPFAM" id="SSF47384">
    <property type="entry name" value="Homodimeric domain of signal transducing histidine kinase"/>
    <property type="match status" value="1"/>
</dbReference>
<dbReference type="InterPro" id="IPR000014">
    <property type="entry name" value="PAS"/>
</dbReference>
<feature type="domain" description="PAC" evidence="17">
    <location>
        <begin position="833"/>
        <end position="885"/>
    </location>
</feature>
<dbReference type="Pfam" id="PF00512">
    <property type="entry name" value="HisKA"/>
    <property type="match status" value="1"/>
</dbReference>
<dbReference type="InterPro" id="IPR005467">
    <property type="entry name" value="His_kinase_dom"/>
</dbReference>
<evidence type="ECO:0000256" key="7">
    <source>
        <dbReference type="ARBA" id="ARBA00022692"/>
    </source>
</evidence>
<keyword evidence="6" id="KW-0808">Transferase</keyword>
<dbReference type="AlphaFoldDB" id="A0A7W6S0G5"/>
<dbReference type="Pfam" id="PF14827">
    <property type="entry name" value="dCache_3"/>
    <property type="match status" value="1"/>
</dbReference>
<dbReference type="InterPro" id="IPR001610">
    <property type="entry name" value="PAC"/>
</dbReference>
<dbReference type="Gene3D" id="3.30.450.20">
    <property type="entry name" value="PAS domain"/>
    <property type="match status" value="5"/>
</dbReference>
<evidence type="ECO:0000256" key="6">
    <source>
        <dbReference type="ARBA" id="ARBA00022679"/>
    </source>
</evidence>
<comment type="caution">
    <text evidence="18">The sequence shown here is derived from an EMBL/GenBank/DDBJ whole genome shotgun (WGS) entry which is preliminary data.</text>
</comment>
<organism evidence="18 19">
    <name type="scientific">Roseospira goensis</name>
    <dbReference type="NCBI Taxonomy" id="391922"/>
    <lineage>
        <taxon>Bacteria</taxon>
        <taxon>Pseudomonadati</taxon>
        <taxon>Pseudomonadota</taxon>
        <taxon>Alphaproteobacteria</taxon>
        <taxon>Rhodospirillales</taxon>
        <taxon>Rhodospirillaceae</taxon>
        <taxon>Roseospira</taxon>
    </lineage>
</organism>
<dbReference type="PROSITE" id="PS50112">
    <property type="entry name" value="PAS"/>
    <property type="match status" value="4"/>
</dbReference>
<feature type="domain" description="PAC" evidence="17">
    <location>
        <begin position="451"/>
        <end position="503"/>
    </location>
</feature>
<dbReference type="InterPro" id="IPR013655">
    <property type="entry name" value="PAS_fold_3"/>
</dbReference>
<dbReference type="SUPFAM" id="SSF103190">
    <property type="entry name" value="Sensory domain-like"/>
    <property type="match status" value="1"/>
</dbReference>
<sequence>MSILRIRQQDGSGGALRRSGGDDANGTRAPRPLWRRLLPSIAVLLGGLVALLAYGLVTTQLRALDGESQRLLADARDDLTATIDHQAESLLMVAEVLGESAAMKRGLQTGNRSGLQAVFAPVYRYLRETHAVTHVYFHRPDRVVLLRLHAPDRHGDAIDRFTLRRASETGQSASGVELGPLGTLTLRVVWPVVGGVDGQTVGYLELGRSVQDALSRTHVMDDLATAIWVDKTRLRREDWEAGRSVLDRPAGAAWERYESHVAAYESSADAGALWSRLLADVGAPGDARLRQIAAGRRHWHAEVTPFFDASGGAIGVLMLARDVTAAVTALRWQVAGIVASTAVVLVGLVAFFAIMLRRADRDIQSHAADLAASDERLRATLRSIGEAVIGTDAEGRIMDMNPVAEALTGWPDSEARGRPFDAIVRTQAGVSGGPAGSPVARVLASGTGVTFSDTTVLVDRAGTVRQVSDSAAPIRDRNGAILGVVLVFRDMTESARARAEIERLSERLAVAVQSAGIGVWDLDLASRTLVWDARMFSLYGIDPADFSARLEDWAQWVHPDDLPRVQGEVRAAIAGDAPFDTTFRVVRPDGQTRHMRAFAHMMRDPAGRATRLVGVNYDVTDVQRLEEDLRTSERRFRDFVESTSDWVWELDTDGRVTYISDNCEVNLGYTPAEMLGRTPADFIVGEEGALFERGLRAAARDRTAIKAVEAVNRTKDGRFVRLLSNVLPIFDDSGTLVGFRGTSTDVTEKRRIEDVLRLRTRALAAAANGIMITRAEDDQPIVDCNPAFERMTGYAASEVLGRTLGFLLGDEPHGQSLEERSRRLLEASNGEWFPAPVRLLRKDGVQFWAQLSIAPVADETGAVTHCVGVLEDITDRIEREADLREAHHQAQAANRAKSEFLARMSHELRTPLNAVIGFSEMMRHEIFGPLGDARYADYARDIHVSGEYLLSLISDILDMAKVESGRMMPEEGRVSVQGTLDSVLAMVRSRALVRDLHVVMAVDADMPDLWMDGRMLMQMVMNLVSNAIKFTPIGGRITLGARLSPDGMRILVTDTGIGIPSDELETVLEPFRQSSLTRSSTEPGTGLGLALVKSLIELHGGTLHLDSRPGVGTTATLMIPVERVLREETSQTA</sequence>
<dbReference type="InterPro" id="IPR003661">
    <property type="entry name" value="HisK_dim/P_dom"/>
</dbReference>
<evidence type="ECO:0000256" key="13">
    <source>
        <dbReference type="SAM" id="MobiDB-lite"/>
    </source>
</evidence>
<dbReference type="PANTHER" id="PTHR43047:SF72">
    <property type="entry name" value="OSMOSENSING HISTIDINE PROTEIN KINASE SLN1"/>
    <property type="match status" value="1"/>
</dbReference>
<evidence type="ECO:0000259" key="17">
    <source>
        <dbReference type="PROSITE" id="PS50113"/>
    </source>
</evidence>
<evidence type="ECO:0000256" key="4">
    <source>
        <dbReference type="ARBA" id="ARBA00022475"/>
    </source>
</evidence>
<evidence type="ECO:0000256" key="2">
    <source>
        <dbReference type="ARBA" id="ARBA00004651"/>
    </source>
</evidence>
<evidence type="ECO:0000256" key="8">
    <source>
        <dbReference type="ARBA" id="ARBA00022741"/>
    </source>
</evidence>
<keyword evidence="5" id="KW-0597">Phosphoprotein</keyword>
<feature type="domain" description="PAC" evidence="17">
    <location>
        <begin position="706"/>
        <end position="758"/>
    </location>
</feature>
<evidence type="ECO:0000259" key="15">
    <source>
        <dbReference type="PROSITE" id="PS50109"/>
    </source>
</evidence>
<evidence type="ECO:0000256" key="3">
    <source>
        <dbReference type="ARBA" id="ARBA00012438"/>
    </source>
</evidence>
<evidence type="ECO:0000313" key="18">
    <source>
        <dbReference type="EMBL" id="MBB4286624.1"/>
    </source>
</evidence>
<dbReference type="Pfam" id="PF08447">
    <property type="entry name" value="PAS_3"/>
    <property type="match status" value="1"/>
</dbReference>
<dbReference type="InterPro" id="IPR036097">
    <property type="entry name" value="HisK_dim/P_sf"/>
</dbReference>
<feature type="domain" description="PAS" evidence="16">
    <location>
        <begin position="504"/>
        <end position="576"/>
    </location>
</feature>
<feature type="domain" description="PAS" evidence="16">
    <location>
        <begin position="632"/>
        <end position="702"/>
    </location>
</feature>
<feature type="domain" description="PAS" evidence="16">
    <location>
        <begin position="748"/>
        <end position="831"/>
    </location>
</feature>
<dbReference type="InterPro" id="IPR004358">
    <property type="entry name" value="Sig_transdc_His_kin-like_C"/>
</dbReference>
<dbReference type="GO" id="GO:0005524">
    <property type="term" value="F:ATP binding"/>
    <property type="evidence" value="ECO:0007669"/>
    <property type="project" value="UniProtKB-KW"/>
</dbReference>
<keyword evidence="8" id="KW-0547">Nucleotide-binding</keyword>
<dbReference type="CDD" id="cd00130">
    <property type="entry name" value="PAS"/>
    <property type="match status" value="4"/>
</dbReference>
<feature type="domain" description="PAC" evidence="17">
    <location>
        <begin position="579"/>
        <end position="631"/>
    </location>
</feature>
<feature type="transmembrane region" description="Helical" evidence="14">
    <location>
        <begin position="37"/>
        <end position="57"/>
    </location>
</feature>
<dbReference type="GO" id="GO:0000155">
    <property type="term" value="F:phosphorelay sensor kinase activity"/>
    <property type="evidence" value="ECO:0007669"/>
    <property type="project" value="InterPro"/>
</dbReference>
<dbReference type="SMART" id="SM00086">
    <property type="entry name" value="PAC"/>
    <property type="match status" value="5"/>
</dbReference>
<keyword evidence="14" id="KW-0472">Membrane</keyword>
<dbReference type="Gene3D" id="1.10.287.130">
    <property type="match status" value="1"/>
</dbReference>
<dbReference type="Proteomes" id="UP000555728">
    <property type="component" value="Unassembled WGS sequence"/>
</dbReference>
<accession>A0A7W6S0G5</accession>